<proteinExistence type="predicted"/>
<dbReference type="Pfam" id="PF22807">
    <property type="entry name" value="TrAA12"/>
    <property type="match status" value="2"/>
</dbReference>
<evidence type="ECO:0000259" key="2">
    <source>
        <dbReference type="Pfam" id="PF22807"/>
    </source>
</evidence>
<dbReference type="InterPro" id="IPR054539">
    <property type="entry name" value="Beta-prop_PDH"/>
</dbReference>
<feature type="domain" description="Pyrroloquinoline quinone-dependent pyranose dehydrogenase beta-propeller" evidence="2">
    <location>
        <begin position="334"/>
        <end position="439"/>
    </location>
</feature>
<dbReference type="Gene3D" id="2.120.10.30">
    <property type="entry name" value="TolB, C-terminal domain"/>
    <property type="match status" value="1"/>
</dbReference>
<name>A0ABW5KIN3_9SPHI</name>
<dbReference type="PANTHER" id="PTHR33546:SF1">
    <property type="entry name" value="LARGE, MULTIFUNCTIONAL SECRETED PROTEIN"/>
    <property type="match status" value="1"/>
</dbReference>
<organism evidence="3 4">
    <name type="scientific">Sphingobacterium suaedae</name>
    <dbReference type="NCBI Taxonomy" id="1686402"/>
    <lineage>
        <taxon>Bacteria</taxon>
        <taxon>Pseudomonadati</taxon>
        <taxon>Bacteroidota</taxon>
        <taxon>Sphingobacteriia</taxon>
        <taxon>Sphingobacteriales</taxon>
        <taxon>Sphingobacteriaceae</taxon>
        <taxon>Sphingobacterium</taxon>
    </lineage>
</organism>
<dbReference type="SUPFAM" id="SSF50952">
    <property type="entry name" value="Soluble quinoprotein glucose dehydrogenase"/>
    <property type="match status" value="1"/>
</dbReference>
<sequence length="446" mass="49919">MYKRYFYQKVWCVVLAGSLLGLASCGHTRREQNKRANGGVDSLVHEIEYGLQIVPQSPLATPSQNKFAKVLGWKSTQSPTAAKGFKVVRFADSLNSPRNIYVAPNGDVFVAQSRTEKKGEKEEKVDARNTFRSESINNILRFSDENGDGIAEKKEVVIEDLEQPYGMLIHKDWFYVANTNALLRYRYRDGKPSGEAEKLIDLPAGGYNNHWTRNIMLNADSTKIFVSVGSGSNVGENGMEHERRRANILEVSLDGTEERVFASGIRNPVGMAIEPNTLSLWTAVNERDELGDELVPDYITSVKENGFYGWPYAYWGHFPDPRWKNRLPQTLVEQSITPDYAVGAHTASLGLAFNGAPGFPEGAYVGQHGSWNRSTFSGYKVVFVPFEKGRPVGEPQDFLTGFIADERVSTVYGRPVAVAFTKTYMLVTDDAANVIWTVKVEDYKER</sequence>
<dbReference type="RefSeq" id="WP_380932129.1">
    <property type="nucleotide sequence ID" value="NZ_JBHUEG010000001.1"/>
</dbReference>
<dbReference type="InterPro" id="IPR011042">
    <property type="entry name" value="6-blade_b-propeller_TolB-like"/>
</dbReference>
<gene>
    <name evidence="3" type="ORF">ACFSR5_11835</name>
</gene>
<feature type="chain" id="PRO_5047502651" evidence="1">
    <location>
        <begin position="24"/>
        <end position="446"/>
    </location>
</feature>
<accession>A0ABW5KIN3</accession>
<comment type="caution">
    <text evidence="3">The sequence shown here is derived from an EMBL/GenBank/DDBJ whole genome shotgun (WGS) entry which is preliminary data.</text>
</comment>
<dbReference type="Proteomes" id="UP001597545">
    <property type="component" value="Unassembled WGS sequence"/>
</dbReference>
<evidence type="ECO:0000256" key="1">
    <source>
        <dbReference type="SAM" id="SignalP"/>
    </source>
</evidence>
<keyword evidence="4" id="KW-1185">Reference proteome</keyword>
<evidence type="ECO:0000313" key="3">
    <source>
        <dbReference type="EMBL" id="MFD2548333.1"/>
    </source>
</evidence>
<dbReference type="PROSITE" id="PS51257">
    <property type="entry name" value="PROKAR_LIPOPROTEIN"/>
    <property type="match status" value="1"/>
</dbReference>
<protein>
    <submittedName>
        <fullName evidence="3">PQQ-dependent sugar dehydrogenase</fullName>
    </submittedName>
</protein>
<dbReference type="PANTHER" id="PTHR33546">
    <property type="entry name" value="LARGE, MULTIFUNCTIONAL SECRETED PROTEIN-RELATED"/>
    <property type="match status" value="1"/>
</dbReference>
<dbReference type="InterPro" id="IPR011041">
    <property type="entry name" value="Quinoprot_gluc/sorb_DH_b-prop"/>
</dbReference>
<dbReference type="EMBL" id="JBHULR010000004">
    <property type="protein sequence ID" value="MFD2548333.1"/>
    <property type="molecule type" value="Genomic_DNA"/>
</dbReference>
<reference evidence="4" key="1">
    <citation type="journal article" date="2019" name="Int. J. Syst. Evol. Microbiol.">
        <title>The Global Catalogue of Microorganisms (GCM) 10K type strain sequencing project: providing services to taxonomists for standard genome sequencing and annotation.</title>
        <authorList>
            <consortium name="The Broad Institute Genomics Platform"/>
            <consortium name="The Broad Institute Genome Sequencing Center for Infectious Disease"/>
            <person name="Wu L."/>
            <person name="Ma J."/>
        </authorList>
    </citation>
    <scope>NUCLEOTIDE SEQUENCE [LARGE SCALE GENOMIC DNA]</scope>
    <source>
        <strain evidence="4">KCTC 42662</strain>
    </source>
</reference>
<feature type="signal peptide" evidence="1">
    <location>
        <begin position="1"/>
        <end position="23"/>
    </location>
</feature>
<feature type="domain" description="Pyrroloquinoline quinone-dependent pyranose dehydrogenase beta-propeller" evidence="2">
    <location>
        <begin position="79"/>
        <end position="291"/>
    </location>
</feature>
<evidence type="ECO:0000313" key="4">
    <source>
        <dbReference type="Proteomes" id="UP001597545"/>
    </source>
</evidence>
<keyword evidence="1" id="KW-0732">Signal</keyword>